<protein>
    <submittedName>
        <fullName evidence="1">Uncharacterized protein</fullName>
    </submittedName>
</protein>
<proteinExistence type="predicted"/>
<organism evidence="1 2">
    <name type="scientific">Ilyodon furcidens</name>
    <name type="common">goldbreast splitfin</name>
    <dbReference type="NCBI Taxonomy" id="33524"/>
    <lineage>
        <taxon>Eukaryota</taxon>
        <taxon>Metazoa</taxon>
        <taxon>Chordata</taxon>
        <taxon>Craniata</taxon>
        <taxon>Vertebrata</taxon>
        <taxon>Euteleostomi</taxon>
        <taxon>Actinopterygii</taxon>
        <taxon>Neopterygii</taxon>
        <taxon>Teleostei</taxon>
        <taxon>Neoteleostei</taxon>
        <taxon>Acanthomorphata</taxon>
        <taxon>Ovalentaria</taxon>
        <taxon>Atherinomorphae</taxon>
        <taxon>Cyprinodontiformes</taxon>
        <taxon>Goodeidae</taxon>
        <taxon>Ilyodon</taxon>
    </lineage>
</organism>
<accession>A0ABV0TJ81</accession>
<sequence length="92" mass="10545">MKDNGMIMRSRRGGPGQAYRTRRHCLNYELRGGGLKNAGKWPPASWRILLTPHTHCLPPRQEADEHQEQNHQTEMRLLPLIFSVVGEESKTA</sequence>
<dbReference type="Proteomes" id="UP001482620">
    <property type="component" value="Unassembled WGS sequence"/>
</dbReference>
<evidence type="ECO:0000313" key="2">
    <source>
        <dbReference type="Proteomes" id="UP001482620"/>
    </source>
</evidence>
<name>A0ABV0TJ81_9TELE</name>
<dbReference type="EMBL" id="JAHRIQ010035719">
    <property type="protein sequence ID" value="MEQ2232526.1"/>
    <property type="molecule type" value="Genomic_DNA"/>
</dbReference>
<comment type="caution">
    <text evidence="1">The sequence shown here is derived from an EMBL/GenBank/DDBJ whole genome shotgun (WGS) entry which is preliminary data.</text>
</comment>
<reference evidence="1 2" key="1">
    <citation type="submission" date="2021-06" db="EMBL/GenBank/DDBJ databases">
        <authorList>
            <person name="Palmer J.M."/>
        </authorList>
    </citation>
    <scope>NUCLEOTIDE SEQUENCE [LARGE SCALE GENOMIC DNA]</scope>
    <source>
        <strain evidence="2">if_2019</strain>
        <tissue evidence="1">Muscle</tissue>
    </source>
</reference>
<gene>
    <name evidence="1" type="ORF">ILYODFUR_012333</name>
</gene>
<keyword evidence="2" id="KW-1185">Reference proteome</keyword>
<evidence type="ECO:0000313" key="1">
    <source>
        <dbReference type="EMBL" id="MEQ2232526.1"/>
    </source>
</evidence>